<organism evidence="1 2">
    <name type="scientific">Pontibacter aydingkolensis</name>
    <dbReference type="NCBI Taxonomy" id="1911536"/>
    <lineage>
        <taxon>Bacteria</taxon>
        <taxon>Pseudomonadati</taxon>
        <taxon>Bacteroidota</taxon>
        <taxon>Cytophagia</taxon>
        <taxon>Cytophagales</taxon>
        <taxon>Hymenobacteraceae</taxon>
        <taxon>Pontibacter</taxon>
    </lineage>
</organism>
<reference evidence="1 2" key="1">
    <citation type="journal article" date="2016" name="Int. J. Syst. Evol. Microbiol.">
        <title>Pontibacter aydingkolensis sp. nov., isolated from soil of a salt lake.</title>
        <authorList>
            <person name="Osman G."/>
            <person name="Zhang T."/>
            <person name="Lou K."/>
            <person name="Gao Y."/>
            <person name="Chang W."/>
            <person name="Lin Q."/>
            <person name="Yang H.M."/>
            <person name="Huo X.D."/>
            <person name="Wang N."/>
        </authorList>
    </citation>
    <scope>NUCLEOTIDE SEQUENCE [LARGE SCALE GENOMIC DNA]</scope>
    <source>
        <strain evidence="1 2">KACC 19255</strain>
    </source>
</reference>
<dbReference type="RefSeq" id="WP_219876725.1">
    <property type="nucleotide sequence ID" value="NZ_JAHYXK010000004.1"/>
</dbReference>
<accession>A0ABS7CSP4</accession>
<sequence>MQLNEEERFIYKVKQLDELIERFNGSDKTLIYEYLNENPEIPLDRTYLIKTIFDSSNPKWEISEIKDFINQVSSKTNPIYLDFNDDLWFAEAKCTIIYNGKKENITLILKVEKQANNGSKWVLASAKGPSLSNINYGNTTTFNPDIVNKVSISPISHATDFMTLYDVFRDKKNLTSYISSNSKSSSLLLFIQEVLNGNITFKQVNSITYHFLQIDGWGFTVQKFHRPTKNSGWLVNSLTRMDTTAKQLYLASVLNIHR</sequence>
<dbReference type="EMBL" id="JAHYXK010000004">
    <property type="protein sequence ID" value="MBW7466849.1"/>
    <property type="molecule type" value="Genomic_DNA"/>
</dbReference>
<dbReference type="Proteomes" id="UP000813018">
    <property type="component" value="Unassembled WGS sequence"/>
</dbReference>
<evidence type="ECO:0000313" key="1">
    <source>
        <dbReference type="EMBL" id="MBW7466849.1"/>
    </source>
</evidence>
<proteinExistence type="predicted"/>
<keyword evidence="2" id="KW-1185">Reference proteome</keyword>
<evidence type="ECO:0000313" key="2">
    <source>
        <dbReference type="Proteomes" id="UP000813018"/>
    </source>
</evidence>
<comment type="caution">
    <text evidence="1">The sequence shown here is derived from an EMBL/GenBank/DDBJ whole genome shotgun (WGS) entry which is preliminary data.</text>
</comment>
<protein>
    <submittedName>
        <fullName evidence="1">Uncharacterized protein</fullName>
    </submittedName>
</protein>
<gene>
    <name evidence="1" type="ORF">K0O23_07200</name>
</gene>
<name>A0ABS7CSP4_9BACT</name>